<gene>
    <name evidence="2" type="ORF">BECKLFY1418C_GA0070996_101714</name>
</gene>
<reference evidence="2" key="1">
    <citation type="submission" date="2019-02" db="EMBL/GenBank/DDBJ databases">
        <authorList>
            <person name="Gruber-Vodicka R. H."/>
            <person name="Seah K. B. B."/>
        </authorList>
    </citation>
    <scope>NUCLEOTIDE SEQUENCE</scope>
    <source>
        <strain evidence="2">BECK_BY7</strain>
    </source>
</reference>
<sequence>MKWVFYLLVVINLVYFAWETWHVESSTMFSSAEAPKPSLPDHVDRLLLFHEVNPDQLQLRMPATSGTPPAIPTAPAVSTSSTASPASMASTAPAVAAVTSTPPRQESAPVTTSSPDTTSVSTTKPDPATQLAAEVHHDEKDSPICYRVGPLSRKTDIDGVKTWLQGQGITASQIHERRRKVPFHWVYFPPFKTRIEALGYVERLKRDGIEDIHLLSRGKMNNAVSLGVFSKRTSLKRRVAELRKKGYIPSVGSRLRTQKITWLETVSSATFPNVDFNRKFSSFKVIETECNN</sequence>
<name>A0A450WF55_9GAMM</name>
<evidence type="ECO:0000313" key="2">
    <source>
        <dbReference type="EMBL" id="VFK15670.1"/>
    </source>
</evidence>
<dbReference type="EMBL" id="CAADFN010000017">
    <property type="protein sequence ID" value="VFK15670.1"/>
    <property type="molecule type" value="Genomic_DNA"/>
</dbReference>
<dbReference type="SUPFAM" id="SSF110997">
    <property type="entry name" value="Sporulation related repeat"/>
    <property type="match status" value="1"/>
</dbReference>
<proteinExistence type="predicted"/>
<organism evidence="2">
    <name type="scientific">Candidatus Kentrum sp. LFY</name>
    <dbReference type="NCBI Taxonomy" id="2126342"/>
    <lineage>
        <taxon>Bacteria</taxon>
        <taxon>Pseudomonadati</taxon>
        <taxon>Pseudomonadota</taxon>
        <taxon>Gammaproteobacteria</taxon>
        <taxon>Candidatus Kentrum</taxon>
    </lineage>
</organism>
<accession>A0A450WF55</accession>
<protein>
    <recommendedName>
        <fullName evidence="3">Sporulation related domain-containing protein</fullName>
    </recommendedName>
</protein>
<dbReference type="GO" id="GO:0042834">
    <property type="term" value="F:peptidoglycan binding"/>
    <property type="evidence" value="ECO:0007669"/>
    <property type="project" value="InterPro"/>
</dbReference>
<dbReference type="AlphaFoldDB" id="A0A450WF55"/>
<feature type="region of interest" description="Disordered" evidence="1">
    <location>
        <begin position="62"/>
        <end position="125"/>
    </location>
</feature>
<evidence type="ECO:0008006" key="3">
    <source>
        <dbReference type="Google" id="ProtNLM"/>
    </source>
</evidence>
<evidence type="ECO:0000256" key="1">
    <source>
        <dbReference type="SAM" id="MobiDB-lite"/>
    </source>
</evidence>
<dbReference type="InterPro" id="IPR036680">
    <property type="entry name" value="SPOR-like_sf"/>
</dbReference>